<dbReference type="PANTHER" id="PTHR19282:SF558">
    <property type="entry name" value="TETRASPANIN"/>
    <property type="match status" value="1"/>
</dbReference>
<dbReference type="InterPro" id="IPR000301">
    <property type="entry name" value="Tetraspanin_animals"/>
</dbReference>
<evidence type="ECO:0000256" key="2">
    <source>
        <dbReference type="ARBA" id="ARBA00006840"/>
    </source>
</evidence>
<evidence type="ECO:0000256" key="5">
    <source>
        <dbReference type="ARBA" id="ARBA00023136"/>
    </source>
</evidence>
<evidence type="ECO:0000313" key="8">
    <source>
        <dbReference type="EMBL" id="KAJ1139579.1"/>
    </source>
</evidence>
<dbReference type="Pfam" id="PF00335">
    <property type="entry name" value="Tetraspanin"/>
    <property type="match status" value="1"/>
</dbReference>
<dbReference type="EMBL" id="JANPWB010000010">
    <property type="protein sequence ID" value="KAJ1139579.1"/>
    <property type="molecule type" value="Genomic_DNA"/>
</dbReference>
<reference evidence="8" key="1">
    <citation type="journal article" date="2022" name="bioRxiv">
        <title>Sequencing and chromosome-scale assembly of the giantPleurodeles waltlgenome.</title>
        <authorList>
            <person name="Brown T."/>
            <person name="Elewa A."/>
            <person name="Iarovenko S."/>
            <person name="Subramanian E."/>
            <person name="Araus A.J."/>
            <person name="Petzold A."/>
            <person name="Susuki M."/>
            <person name="Suzuki K.-i.T."/>
            <person name="Hayashi T."/>
            <person name="Toyoda A."/>
            <person name="Oliveira C."/>
            <person name="Osipova E."/>
            <person name="Leigh N.D."/>
            <person name="Simon A."/>
            <person name="Yun M.H."/>
        </authorList>
    </citation>
    <scope>NUCLEOTIDE SEQUENCE</scope>
    <source>
        <strain evidence="8">20211129_DDA</strain>
        <tissue evidence="8">Liver</tissue>
    </source>
</reference>
<dbReference type="FunFam" id="1.10.1450.10:FF:000012">
    <property type="entry name" value="Tetraspanin"/>
    <property type="match status" value="1"/>
</dbReference>
<dbReference type="AlphaFoldDB" id="A0AAV7QKJ5"/>
<dbReference type="SUPFAM" id="SSF48652">
    <property type="entry name" value="Tetraspanin"/>
    <property type="match status" value="1"/>
</dbReference>
<dbReference type="InterPro" id="IPR018499">
    <property type="entry name" value="Tetraspanin/Peripherin"/>
</dbReference>
<dbReference type="InterPro" id="IPR008952">
    <property type="entry name" value="Tetraspanin_EC2_sf"/>
</dbReference>
<evidence type="ECO:0000256" key="7">
    <source>
        <dbReference type="RuleBase" id="RU361218"/>
    </source>
</evidence>
<accession>A0AAV7QKJ5</accession>
<dbReference type="PIRSF" id="PIRSF002419">
    <property type="entry name" value="Tetraspanin"/>
    <property type="match status" value="1"/>
</dbReference>
<comment type="subcellular location">
    <subcellularLocation>
        <location evidence="1 7">Membrane</location>
        <topology evidence="1 7">Multi-pass membrane protein</topology>
    </subcellularLocation>
</comment>
<evidence type="ECO:0000256" key="6">
    <source>
        <dbReference type="ARBA" id="ARBA00023180"/>
    </source>
</evidence>
<proteinExistence type="inferred from homology"/>
<keyword evidence="5 7" id="KW-0472">Membrane</keyword>
<evidence type="ECO:0000313" key="9">
    <source>
        <dbReference type="Proteomes" id="UP001066276"/>
    </source>
</evidence>
<organism evidence="8 9">
    <name type="scientific">Pleurodeles waltl</name>
    <name type="common">Iberian ribbed newt</name>
    <dbReference type="NCBI Taxonomy" id="8319"/>
    <lineage>
        <taxon>Eukaryota</taxon>
        <taxon>Metazoa</taxon>
        <taxon>Chordata</taxon>
        <taxon>Craniata</taxon>
        <taxon>Vertebrata</taxon>
        <taxon>Euteleostomi</taxon>
        <taxon>Amphibia</taxon>
        <taxon>Batrachia</taxon>
        <taxon>Caudata</taxon>
        <taxon>Salamandroidea</taxon>
        <taxon>Salamandridae</taxon>
        <taxon>Pleurodelinae</taxon>
        <taxon>Pleurodeles</taxon>
    </lineage>
</organism>
<evidence type="ECO:0000256" key="4">
    <source>
        <dbReference type="ARBA" id="ARBA00022989"/>
    </source>
</evidence>
<protein>
    <recommendedName>
        <fullName evidence="7">Tetraspanin</fullName>
    </recommendedName>
</protein>
<feature type="transmembrane region" description="Helical" evidence="7">
    <location>
        <begin position="82"/>
        <end position="106"/>
    </location>
</feature>
<dbReference type="Proteomes" id="UP001066276">
    <property type="component" value="Chromosome 6"/>
</dbReference>
<dbReference type="PANTHER" id="PTHR19282">
    <property type="entry name" value="TETRASPANIN"/>
    <property type="match status" value="1"/>
</dbReference>
<keyword evidence="6" id="KW-0325">Glycoprotein</keyword>
<dbReference type="PRINTS" id="PR00259">
    <property type="entry name" value="TMFOUR"/>
</dbReference>
<dbReference type="Gene3D" id="1.10.1450.10">
    <property type="entry name" value="Tetraspanin"/>
    <property type="match status" value="1"/>
</dbReference>
<keyword evidence="4 7" id="KW-1133">Transmembrane helix</keyword>
<name>A0AAV7QKJ5_PLEWA</name>
<feature type="transmembrane region" description="Helical" evidence="7">
    <location>
        <begin position="12"/>
        <end position="34"/>
    </location>
</feature>
<dbReference type="CDD" id="cd03156">
    <property type="entry name" value="uroplakin_I_like_LEL"/>
    <property type="match status" value="1"/>
</dbReference>
<evidence type="ECO:0000256" key="3">
    <source>
        <dbReference type="ARBA" id="ARBA00022692"/>
    </source>
</evidence>
<keyword evidence="3 7" id="KW-0812">Transmembrane</keyword>
<evidence type="ECO:0000256" key="1">
    <source>
        <dbReference type="ARBA" id="ARBA00004141"/>
    </source>
</evidence>
<comment type="caution">
    <text evidence="8">The sequence shown here is derived from an EMBL/GenBank/DDBJ whole genome shotgun (WGS) entry which is preliminary data.</text>
</comment>
<feature type="transmembrane region" description="Helical" evidence="7">
    <location>
        <begin position="221"/>
        <end position="244"/>
    </location>
</feature>
<gene>
    <name evidence="8" type="ORF">NDU88_005948</name>
</gene>
<keyword evidence="9" id="KW-1185">Reference proteome</keyword>
<comment type="similarity">
    <text evidence="2 7">Belongs to the tetraspanin (TM4SF) family.</text>
</comment>
<feature type="transmembrane region" description="Helical" evidence="7">
    <location>
        <begin position="54"/>
        <end position="75"/>
    </location>
</feature>
<dbReference type="GO" id="GO:0005886">
    <property type="term" value="C:plasma membrane"/>
    <property type="evidence" value="ECO:0007669"/>
    <property type="project" value="TreeGrafter"/>
</dbReference>
<sequence length="245" mass="27064">MGVLIVMKYLMFVFNVLIFIGGICLLAVGIWVVADPDGFQSIVTSNPLLTTGAFIILMVGVALSLLGFLGCFGAIRENKVLLMAFFVLLLVMFIVELVGTIFALTYKKQITNEYFLWELHKNYRGDNSTDVFSTSWNTIMIAMSCCGISGPDNFGNGSLFHKLYPTTPWPDACCSRNNPVLSDSILNRNHCIQNETGFVNNQGCFPAIAKSLQKYVNLTGAVGLGVLGIEMFAMFFALCLYYNFD</sequence>